<proteinExistence type="predicted"/>
<name>A0A6C0CT28_9ZZZZ</name>
<sequence>MSCTSCEKPSQKKVKAEVQCPPIRMSDGRNFTDYRTRCTVDYEKQSKNLFKSNFEERQFLIHNANRLMKEHTNSAMLHNSVSCCFDPKDQGTMLPEKNMVQCNKKTCNFYQNDYKGIGTGRNYASI</sequence>
<evidence type="ECO:0000313" key="1">
    <source>
        <dbReference type="EMBL" id="QHT07611.1"/>
    </source>
</evidence>
<reference evidence="1" key="1">
    <citation type="journal article" date="2020" name="Nature">
        <title>Giant virus diversity and host interactions through global metagenomics.</title>
        <authorList>
            <person name="Schulz F."/>
            <person name="Roux S."/>
            <person name="Paez-Espino D."/>
            <person name="Jungbluth S."/>
            <person name="Walsh D.A."/>
            <person name="Denef V.J."/>
            <person name="McMahon K.D."/>
            <person name="Konstantinidis K.T."/>
            <person name="Eloe-Fadrosh E.A."/>
            <person name="Kyrpides N.C."/>
            <person name="Woyke T."/>
        </authorList>
    </citation>
    <scope>NUCLEOTIDE SEQUENCE</scope>
    <source>
        <strain evidence="1">GVMAG-M-3300021964-36</strain>
    </source>
</reference>
<organism evidence="1">
    <name type="scientific">viral metagenome</name>
    <dbReference type="NCBI Taxonomy" id="1070528"/>
    <lineage>
        <taxon>unclassified sequences</taxon>
        <taxon>metagenomes</taxon>
        <taxon>organismal metagenomes</taxon>
    </lineage>
</organism>
<accession>A0A6C0CT28</accession>
<protein>
    <submittedName>
        <fullName evidence="1">Uncharacterized protein</fullName>
    </submittedName>
</protein>
<dbReference type="AlphaFoldDB" id="A0A6C0CT28"/>
<dbReference type="EMBL" id="MN739483">
    <property type="protein sequence ID" value="QHT07611.1"/>
    <property type="molecule type" value="Genomic_DNA"/>
</dbReference>